<feature type="coiled-coil region" evidence="1">
    <location>
        <begin position="417"/>
        <end position="455"/>
    </location>
</feature>
<evidence type="ECO:0000313" key="3">
    <source>
        <dbReference type="EMBL" id="KAG8456351.1"/>
    </source>
</evidence>
<dbReference type="EMBL" id="JAACNH010000001">
    <property type="protein sequence ID" value="KAG8456351.1"/>
    <property type="molecule type" value="Genomic_DNA"/>
</dbReference>
<comment type="caution">
    <text evidence="3">The sequence shown here is derived from an EMBL/GenBank/DDBJ whole genome shotgun (WGS) entry which is preliminary data.</text>
</comment>
<evidence type="ECO:0000256" key="1">
    <source>
        <dbReference type="SAM" id="Coils"/>
    </source>
</evidence>
<reference evidence="3" key="1">
    <citation type="thesis" date="2020" institute="ProQuest LLC" country="789 East Eisenhower Parkway, Ann Arbor, MI, USA">
        <title>Comparative Genomics and Chromosome Evolution.</title>
        <authorList>
            <person name="Mudd A.B."/>
        </authorList>
    </citation>
    <scope>NUCLEOTIDE SEQUENCE</scope>
    <source>
        <strain evidence="3">Female2</strain>
        <tissue evidence="3">Blood</tissue>
    </source>
</reference>
<feature type="region of interest" description="Disordered" evidence="2">
    <location>
        <begin position="511"/>
        <end position="540"/>
    </location>
</feature>
<gene>
    <name evidence="3" type="ORF">GDO86_002217</name>
</gene>
<protein>
    <submittedName>
        <fullName evidence="3">Uncharacterized protein</fullName>
    </submittedName>
</protein>
<evidence type="ECO:0000313" key="4">
    <source>
        <dbReference type="Proteomes" id="UP000812440"/>
    </source>
</evidence>
<proteinExistence type="predicted"/>
<dbReference type="Proteomes" id="UP000812440">
    <property type="component" value="Chromosome 1"/>
</dbReference>
<organism evidence="3 4">
    <name type="scientific">Hymenochirus boettgeri</name>
    <name type="common">Congo dwarf clawed frog</name>
    <dbReference type="NCBI Taxonomy" id="247094"/>
    <lineage>
        <taxon>Eukaryota</taxon>
        <taxon>Metazoa</taxon>
        <taxon>Chordata</taxon>
        <taxon>Craniata</taxon>
        <taxon>Vertebrata</taxon>
        <taxon>Euteleostomi</taxon>
        <taxon>Amphibia</taxon>
        <taxon>Batrachia</taxon>
        <taxon>Anura</taxon>
        <taxon>Pipoidea</taxon>
        <taxon>Pipidae</taxon>
        <taxon>Pipinae</taxon>
        <taxon>Hymenochirus</taxon>
    </lineage>
</organism>
<feature type="region of interest" description="Disordered" evidence="2">
    <location>
        <begin position="1"/>
        <end position="30"/>
    </location>
</feature>
<keyword evidence="1" id="KW-0175">Coiled coil</keyword>
<evidence type="ECO:0000256" key="2">
    <source>
        <dbReference type="SAM" id="MobiDB-lite"/>
    </source>
</evidence>
<dbReference type="OrthoDB" id="10256523at2759"/>
<name>A0A8T2KP48_9PIPI</name>
<feature type="compositionally biased region" description="Polar residues" evidence="2">
    <location>
        <begin position="1"/>
        <end position="10"/>
    </location>
</feature>
<accession>A0A8T2KP48</accession>
<dbReference type="AlphaFoldDB" id="A0A8T2KP48"/>
<feature type="compositionally biased region" description="Polar residues" evidence="2">
    <location>
        <begin position="21"/>
        <end position="30"/>
    </location>
</feature>
<keyword evidence="4" id="KW-1185">Reference proteome</keyword>
<feature type="coiled-coil region" evidence="1">
    <location>
        <begin position="56"/>
        <end position="94"/>
    </location>
</feature>
<sequence>MSSAHSNVLESPQAGKPLHRSSGSYHKSFHPINQENSLLSEGPLNKFTSHTPMKKIAGNQQKVEKLQEENDKLKQEIEEVRNQYKQLVEESKNECFDERRVKLLKAQVIQLERQVMLLTEGLNSRASLLLEVDNTLQPIVDRLRCLVASEKQSPDVPVSRAELIRMIEICQVVQDKLHRNHQGTNVENLALPWILYEKQVTKDTVTLIDLCFGKMENLNLLYVSALEEKLCRLYRHLNATKDILGLILTAGTESPDTAYHILPNVMYARLMNQITGCCEYVEECCRDLLKMTLIVPSAPWIHALEAELDFHRSIYSLQIQYIEAVFQGIKKAYHNFQENVASVVCSPLKEILTSYTDLKKEASETCLKNFLTNFKSNVEELQDAVDILTPSTRQQHEGDEALSKLGKEFFLSLEHSLKTCGEQRDKAAWEIENLKNELEQSLESMNNLKKGCKERGSLSKNYSIKLLAGANKEGHSLCEEKSQAHTSDFDQMQKNFYPLTSNKEKDIVKRAPVHKLQTSGKDNNQRSKSVKYPPKPLWQD</sequence>